<dbReference type="GO" id="GO:0016504">
    <property type="term" value="F:peptidase activator activity"/>
    <property type="evidence" value="ECO:0007669"/>
    <property type="project" value="InterPro"/>
</dbReference>
<feature type="domain" description="Proteasome activator complex subunit 4-like HEAT repeat-like" evidence="1">
    <location>
        <begin position="2"/>
        <end position="82"/>
    </location>
</feature>
<dbReference type="OrthoDB" id="6745665at2759"/>
<evidence type="ECO:0000259" key="1">
    <source>
        <dbReference type="Pfam" id="PF23096"/>
    </source>
</evidence>
<protein>
    <recommendedName>
        <fullName evidence="1">Proteasome activator complex subunit 4-like HEAT repeat-like domain-containing protein</fullName>
    </recommendedName>
</protein>
<dbReference type="GO" id="GO:0005829">
    <property type="term" value="C:cytosol"/>
    <property type="evidence" value="ECO:0007669"/>
    <property type="project" value="TreeGrafter"/>
</dbReference>
<accession>A0A7R8WWB3</accession>
<dbReference type="EMBL" id="OB679002">
    <property type="protein sequence ID" value="CAD7236428.1"/>
    <property type="molecule type" value="Genomic_DNA"/>
</dbReference>
<reference evidence="2" key="1">
    <citation type="submission" date="2020-11" db="EMBL/GenBank/DDBJ databases">
        <authorList>
            <person name="Tran Van P."/>
        </authorList>
    </citation>
    <scope>NUCLEOTIDE SEQUENCE</scope>
</reference>
<dbReference type="Pfam" id="PF23096">
    <property type="entry name" value="HEAT_PSME4"/>
    <property type="match status" value="1"/>
</dbReference>
<dbReference type="InterPro" id="IPR035309">
    <property type="entry name" value="PSME4"/>
</dbReference>
<feature type="non-terminal residue" evidence="2">
    <location>
        <position position="189"/>
    </location>
</feature>
<proteinExistence type="predicted"/>
<dbReference type="AlphaFoldDB" id="A0A7R8WWB3"/>
<gene>
    <name evidence="2" type="ORF">CTOB1V02_LOCUS14243</name>
</gene>
<sequence>MLDASKHWSYALTDSLYSIILPLLTSALVKIIPETMADWTSAFGKVADRDPNRCHWFLEYLSTRPFQDEQGAFLAATRLHLVATSLKKLEWRIPLLLHRLLEAVVPHLSHPLETVRRHLAAVLVTIFMCDLLQYRTRAPKLEEFLTPLLPRFAGLSPATAHDQRRKDDVNLLKTLAAMVSTYLGSVGTL</sequence>
<evidence type="ECO:0000313" key="2">
    <source>
        <dbReference type="EMBL" id="CAD7236428.1"/>
    </source>
</evidence>
<dbReference type="PANTHER" id="PTHR32170:SF3">
    <property type="entry name" value="PROTEASOME ACTIVATOR COMPLEX SUBUNIT 4"/>
    <property type="match status" value="1"/>
</dbReference>
<dbReference type="GO" id="GO:0070628">
    <property type="term" value="F:proteasome binding"/>
    <property type="evidence" value="ECO:0007669"/>
    <property type="project" value="InterPro"/>
</dbReference>
<dbReference type="GO" id="GO:0010499">
    <property type="term" value="P:proteasomal ubiquitin-independent protein catabolic process"/>
    <property type="evidence" value="ECO:0007669"/>
    <property type="project" value="TreeGrafter"/>
</dbReference>
<name>A0A7R8WWB3_9CRUS</name>
<dbReference type="PANTHER" id="PTHR32170">
    <property type="entry name" value="PROTEASOME ACTIVATOR COMPLEX SUBUNIT 4"/>
    <property type="match status" value="1"/>
</dbReference>
<organism evidence="2">
    <name type="scientific">Cyprideis torosa</name>
    <dbReference type="NCBI Taxonomy" id="163714"/>
    <lineage>
        <taxon>Eukaryota</taxon>
        <taxon>Metazoa</taxon>
        <taxon>Ecdysozoa</taxon>
        <taxon>Arthropoda</taxon>
        <taxon>Crustacea</taxon>
        <taxon>Oligostraca</taxon>
        <taxon>Ostracoda</taxon>
        <taxon>Podocopa</taxon>
        <taxon>Podocopida</taxon>
        <taxon>Cytherocopina</taxon>
        <taxon>Cytheroidea</taxon>
        <taxon>Cytherideidae</taxon>
        <taxon>Cyprideis</taxon>
    </lineage>
</organism>
<dbReference type="InterPro" id="IPR055455">
    <property type="entry name" value="HEAT_PSME4"/>
</dbReference>
<dbReference type="GO" id="GO:0005634">
    <property type="term" value="C:nucleus"/>
    <property type="evidence" value="ECO:0007669"/>
    <property type="project" value="TreeGrafter"/>
</dbReference>